<dbReference type="AlphaFoldDB" id="F9VGT2"/>
<organism evidence="1 2">
    <name type="scientific">Lactococcus garvieae (strain Lg2)</name>
    <name type="common">Enterococcus seriolicida</name>
    <dbReference type="NCBI Taxonomy" id="420890"/>
    <lineage>
        <taxon>Bacteria</taxon>
        <taxon>Bacillati</taxon>
        <taxon>Bacillota</taxon>
        <taxon>Bacilli</taxon>
        <taxon>Lactobacillales</taxon>
        <taxon>Streptococcaceae</taxon>
        <taxon>Lactococcus</taxon>
    </lineage>
</organism>
<name>F9VGT2_LACGL</name>
<dbReference type="STRING" id="420890.LCGL_0105"/>
<proteinExistence type="predicted"/>
<protein>
    <submittedName>
        <fullName evidence="1">Uncharacterized protein</fullName>
    </submittedName>
</protein>
<dbReference type="EMBL" id="AP009333">
    <property type="protein sequence ID" value="BAK59565.1"/>
    <property type="molecule type" value="Genomic_DNA"/>
</dbReference>
<dbReference type="HOGENOM" id="CLU_3154143_0_0_9"/>
<sequence length="48" mass="5773">MKHKKVHTIYIVLFVFRAIKQTSQEYFLTGLFYFLTEASYLTPLTQKK</sequence>
<reference evidence="1 2" key="1">
    <citation type="journal article" date="2011" name="PLoS ONE">
        <title>Complete genome sequence and comparative analysis of the fish pathogen Lactococcus garvieae.</title>
        <authorList>
            <person name="Morita H."/>
            <person name="Toh H."/>
            <person name="Oshima K."/>
            <person name="Yoshizaki M."/>
            <person name="Kawanishi M."/>
            <person name="Nakaya K."/>
            <person name="Suzuki T."/>
            <person name="Miyauchi E."/>
            <person name="Ishii Y."/>
            <person name="Tanabe S."/>
            <person name="Murakami M."/>
            <person name="Hattori M."/>
        </authorList>
    </citation>
    <scope>NUCLEOTIDE SEQUENCE [LARGE SCALE GENOMIC DNA]</scope>
    <source>
        <strain evidence="1 2">Lg2</strain>
    </source>
</reference>
<accession>F9VGT2</accession>
<evidence type="ECO:0000313" key="2">
    <source>
        <dbReference type="Proteomes" id="UP000008520"/>
    </source>
</evidence>
<keyword evidence="2" id="KW-1185">Reference proteome</keyword>
<evidence type="ECO:0000313" key="1">
    <source>
        <dbReference type="EMBL" id="BAK59565.1"/>
    </source>
</evidence>
<dbReference type="Proteomes" id="UP000008520">
    <property type="component" value="Chromosome"/>
</dbReference>
<gene>
    <name evidence="1" type="ordered locus">LCGL_0105</name>
</gene>
<dbReference type="KEGG" id="lgv:LCGL_0105"/>